<dbReference type="Gene3D" id="3.20.20.120">
    <property type="entry name" value="Enolase-like C-terminal domain"/>
    <property type="match status" value="1"/>
</dbReference>
<dbReference type="SUPFAM" id="SSF51604">
    <property type="entry name" value="Enolase C-terminal domain-like"/>
    <property type="match status" value="1"/>
</dbReference>
<evidence type="ECO:0000313" key="6">
    <source>
        <dbReference type="EMBL" id="RYB06804.1"/>
    </source>
</evidence>
<evidence type="ECO:0000313" key="7">
    <source>
        <dbReference type="Proteomes" id="UP000289411"/>
    </source>
</evidence>
<dbReference type="GO" id="GO:0016836">
    <property type="term" value="F:hydro-lyase activity"/>
    <property type="evidence" value="ECO:0007669"/>
    <property type="project" value="TreeGrafter"/>
</dbReference>
<feature type="compositionally biased region" description="Basic and acidic residues" evidence="4">
    <location>
        <begin position="336"/>
        <end position="347"/>
    </location>
</feature>
<feature type="region of interest" description="Disordered" evidence="4">
    <location>
        <begin position="336"/>
        <end position="365"/>
    </location>
</feature>
<dbReference type="PROSITE" id="PS00908">
    <property type="entry name" value="MR_MLE_1"/>
    <property type="match status" value="1"/>
</dbReference>
<evidence type="ECO:0000256" key="3">
    <source>
        <dbReference type="ARBA" id="ARBA00022842"/>
    </source>
</evidence>
<dbReference type="InterPro" id="IPR013341">
    <property type="entry name" value="Mandelate_racemase_N_dom"/>
</dbReference>
<dbReference type="RefSeq" id="WP_129218160.1">
    <property type="nucleotide sequence ID" value="NZ_QYBC01000003.1"/>
</dbReference>
<dbReference type="OrthoDB" id="9802699at2"/>
<feature type="domain" description="Mandelate racemase/muconate lactonizing enzyme C-terminal" evidence="5">
    <location>
        <begin position="144"/>
        <end position="240"/>
    </location>
</feature>
<gene>
    <name evidence="6" type="ORF">D3272_05090</name>
</gene>
<sequence length="365" mass="38316">MGAAPAIGAVRASAFTVPTDGPEADGTFAWDSTTLVLAEVEAGGETGLGFSYTGAAAAGLVAGPLAASVRGLSAFDPPRAFAAMRHAVRNLGRAGLCATAISALDLALWELKAKLHGLALATLLGQARDAVPIYGSGGFTSYSDAQLEAQLRCWVERDGCRWVKMKIGTDPSADPHRVAVARRAIGERELFVDANGAFSVKGALRFADIAAHQGVAWFEEPVTSDDVDGLRLVRERAPAGMDIAAGEYGYTLDDARRLLAAGAVDCLQADATRIGGLTGFLRVAALCEAHHIDLSGHCAPAMHLHAAAAAPNLRHLEWFHDHARIEHLLFDGAPHPRDGAVRPDPSRPGHGLSLRAADAEPFRVH</sequence>
<dbReference type="Pfam" id="PF13378">
    <property type="entry name" value="MR_MLE_C"/>
    <property type="match status" value="1"/>
</dbReference>
<proteinExistence type="predicted"/>
<dbReference type="GO" id="GO:0016052">
    <property type="term" value="P:carbohydrate catabolic process"/>
    <property type="evidence" value="ECO:0007669"/>
    <property type="project" value="TreeGrafter"/>
</dbReference>
<organism evidence="6 7">
    <name type="scientific">Lichenibacterium ramalinae</name>
    <dbReference type="NCBI Taxonomy" id="2316527"/>
    <lineage>
        <taxon>Bacteria</taxon>
        <taxon>Pseudomonadati</taxon>
        <taxon>Pseudomonadota</taxon>
        <taxon>Alphaproteobacteria</taxon>
        <taxon>Hyphomicrobiales</taxon>
        <taxon>Lichenihabitantaceae</taxon>
        <taxon>Lichenibacterium</taxon>
    </lineage>
</organism>
<evidence type="ECO:0000256" key="2">
    <source>
        <dbReference type="ARBA" id="ARBA00022723"/>
    </source>
</evidence>
<dbReference type="GO" id="GO:0000287">
    <property type="term" value="F:magnesium ion binding"/>
    <property type="evidence" value="ECO:0007669"/>
    <property type="project" value="TreeGrafter"/>
</dbReference>
<keyword evidence="3" id="KW-0460">Magnesium</keyword>
<comment type="caution">
    <text evidence="6">The sequence shown here is derived from an EMBL/GenBank/DDBJ whole genome shotgun (WGS) entry which is preliminary data.</text>
</comment>
<dbReference type="SFLD" id="SFLDG00179">
    <property type="entry name" value="mandelate_racemase"/>
    <property type="match status" value="1"/>
</dbReference>
<dbReference type="InterPro" id="IPR029065">
    <property type="entry name" value="Enolase_C-like"/>
</dbReference>
<dbReference type="Proteomes" id="UP000289411">
    <property type="component" value="Unassembled WGS sequence"/>
</dbReference>
<dbReference type="SFLD" id="SFLDS00001">
    <property type="entry name" value="Enolase"/>
    <property type="match status" value="1"/>
</dbReference>
<dbReference type="InterPro" id="IPR029017">
    <property type="entry name" value="Enolase-like_N"/>
</dbReference>
<evidence type="ECO:0000259" key="5">
    <source>
        <dbReference type="SMART" id="SM00922"/>
    </source>
</evidence>
<evidence type="ECO:0000256" key="1">
    <source>
        <dbReference type="ARBA" id="ARBA00001946"/>
    </source>
</evidence>
<dbReference type="SUPFAM" id="SSF54826">
    <property type="entry name" value="Enolase N-terminal domain-like"/>
    <property type="match status" value="1"/>
</dbReference>
<name>A0A4Q2RIP7_9HYPH</name>
<evidence type="ECO:0000256" key="4">
    <source>
        <dbReference type="SAM" id="MobiDB-lite"/>
    </source>
</evidence>
<dbReference type="AlphaFoldDB" id="A0A4Q2RIP7"/>
<reference evidence="6 7" key="2">
    <citation type="submission" date="2019-02" db="EMBL/GenBank/DDBJ databases">
        <title>'Lichenibacterium ramalinii' gen. nov. sp. nov., 'Lichenibacterium minor' gen. nov. sp. nov.</title>
        <authorList>
            <person name="Pankratov T."/>
        </authorList>
    </citation>
    <scope>NUCLEOTIDE SEQUENCE [LARGE SCALE GENOMIC DNA]</scope>
    <source>
        <strain evidence="6 7">RmlP001</strain>
    </source>
</reference>
<dbReference type="InterPro" id="IPR046945">
    <property type="entry name" value="RHMD-like"/>
</dbReference>
<dbReference type="PANTHER" id="PTHR13794">
    <property type="entry name" value="ENOLASE SUPERFAMILY, MANDELATE RACEMASE"/>
    <property type="match status" value="1"/>
</dbReference>
<keyword evidence="7" id="KW-1185">Reference proteome</keyword>
<dbReference type="PANTHER" id="PTHR13794:SF58">
    <property type="entry name" value="MITOCHONDRIAL ENOLASE SUPERFAMILY MEMBER 1"/>
    <property type="match status" value="1"/>
</dbReference>
<dbReference type="Gene3D" id="3.30.390.10">
    <property type="entry name" value="Enolase-like, N-terminal domain"/>
    <property type="match status" value="1"/>
</dbReference>
<keyword evidence="2" id="KW-0479">Metal-binding</keyword>
<dbReference type="InterPro" id="IPR018110">
    <property type="entry name" value="Mandel_Rmase/mucon_lact_enz_CS"/>
</dbReference>
<protein>
    <submittedName>
        <fullName evidence="6">Mandelate racemase</fullName>
    </submittedName>
</protein>
<reference evidence="6 7" key="1">
    <citation type="submission" date="2018-09" db="EMBL/GenBank/DDBJ databases">
        <authorList>
            <person name="Grouzdev D.S."/>
            <person name="Krutkina M.S."/>
        </authorList>
    </citation>
    <scope>NUCLEOTIDE SEQUENCE [LARGE SCALE GENOMIC DNA]</scope>
    <source>
        <strain evidence="6 7">RmlP001</strain>
    </source>
</reference>
<dbReference type="CDD" id="cd03328">
    <property type="entry name" value="MR_like_3"/>
    <property type="match status" value="1"/>
</dbReference>
<comment type="cofactor">
    <cofactor evidence="1">
        <name>Mg(2+)</name>
        <dbReference type="ChEBI" id="CHEBI:18420"/>
    </cofactor>
</comment>
<dbReference type="GO" id="GO:0009063">
    <property type="term" value="P:amino acid catabolic process"/>
    <property type="evidence" value="ECO:0007669"/>
    <property type="project" value="InterPro"/>
</dbReference>
<dbReference type="SMART" id="SM00922">
    <property type="entry name" value="MR_MLE"/>
    <property type="match status" value="1"/>
</dbReference>
<dbReference type="InterPro" id="IPR013342">
    <property type="entry name" value="Mandelate_racemase_C"/>
</dbReference>
<dbReference type="EMBL" id="QYBC01000003">
    <property type="protein sequence ID" value="RYB06804.1"/>
    <property type="molecule type" value="Genomic_DNA"/>
</dbReference>
<dbReference type="Pfam" id="PF02746">
    <property type="entry name" value="MR_MLE_N"/>
    <property type="match status" value="1"/>
</dbReference>
<accession>A0A4Q2RIP7</accession>
<dbReference type="InterPro" id="IPR036849">
    <property type="entry name" value="Enolase-like_C_sf"/>
</dbReference>